<keyword evidence="7" id="KW-0539">Nucleus</keyword>
<evidence type="ECO:0000259" key="8">
    <source>
        <dbReference type="PROSITE" id="PS50166"/>
    </source>
</evidence>
<evidence type="ECO:0000313" key="10">
    <source>
        <dbReference type="Proteomes" id="UP000292702"/>
    </source>
</evidence>
<evidence type="ECO:0000256" key="4">
    <source>
        <dbReference type="ARBA" id="ARBA00022448"/>
    </source>
</evidence>
<dbReference type="GO" id="GO:0006611">
    <property type="term" value="P:protein export from nucleus"/>
    <property type="evidence" value="ECO:0007669"/>
    <property type="project" value="TreeGrafter"/>
</dbReference>
<sequence>MSEIPGLLQASLSPATRKQAEVSLQALSVQPGFLTVLLRLVLEPSQDRSIRLAASLYFKNVIKLRWDDEEAPVPETDKAPLRNDLVPAMIALSNPSDKAIRVQVAESISVIASQDFPEKWPTLIENLVLSLSDTNYSINVGVLQTAHSIFYPWRAAIRSDHLYTVINFVLAGFVEPFLQIFQHTSRLLLSGTVSSDPNSSLQLVAQAQALLVDIYYDLTAQDLPPGIEDTHARFFNPPDGLWLQFLAWDPESLRGEPDDTTPSLPSQIKTGILEIAELFVRLYPETLQSAPSVQTMVRSVWDLVAEGKRSGVADDGLVSQSLRFISTAIRVKHYNDLFAARETITSLIEGVVVPNIVLRDHEIEQFEDDPLEYVRLDLSLPSSSGGLGLGSHDAVTRRQAAADVVRALVSTGMEVVTTEVAQSWIQKGLDDYAKNRSSEGAWKYKDTAVYLLTAVATLGSTTQQGVTSTNKLVDVVDFFGKHVYQDLQADPTTLYPILQVDAIRFLHTFRTQLTKEQLLSVLPSLVRHLSSENYVTYTYAAISIERILFIRHGNQLLFSHADIQDIAPHIIDALLKKIEAASTPEKAAENDYLMKCEYLRLLLRKVCLTFVHQRLVNILGIICRNPSNPNFDQYIFESISAFIRFVTGTKRAALSTIEQAIFGPCTVILQQEIEQYIPYVFQLLAQMLDLHTDSVPAAYRELLPFLLTPASWQQKGSVPGLVKLLKSFLARDAKQIVSTGQYTAILAVVQQRLIPSKANDVWGFELLQAVVQYIPAANLKDYFRALVVTLLTRMQTSKTDKYVYSFVYFIMFTMAINAEGLTPDFVIGAVEQIQPNLWSQILSNFVIPQIPKMIPKDRKVAAVGMTRMLTSSALMMQNPAVAAWAPSFAALVKLFSEPQHLTKTESADDPDAGLTAIDHEEQTAGYQAAYSRLAASETQATDPIADVRDPRDLLGHGLVALSRSGARIKELLAADPSVTGFLENLSASGYNI</sequence>
<dbReference type="PROSITE" id="PS50166">
    <property type="entry name" value="IMPORTIN_B_NT"/>
    <property type="match status" value="1"/>
</dbReference>
<dbReference type="OrthoDB" id="3268246at2759"/>
<evidence type="ECO:0000256" key="3">
    <source>
        <dbReference type="ARBA" id="ARBA00008669"/>
    </source>
</evidence>
<dbReference type="GO" id="GO:0005829">
    <property type="term" value="C:cytosol"/>
    <property type="evidence" value="ECO:0007669"/>
    <property type="project" value="TreeGrafter"/>
</dbReference>
<dbReference type="Gene3D" id="1.25.10.10">
    <property type="entry name" value="Leucine-rich Repeat Variant"/>
    <property type="match status" value="1"/>
</dbReference>
<protein>
    <submittedName>
        <fullName evidence="9">Importin-alpha export receptor</fullName>
    </submittedName>
</protein>
<dbReference type="EMBL" id="RWJN01000673">
    <property type="protein sequence ID" value="TCD60039.1"/>
    <property type="molecule type" value="Genomic_DNA"/>
</dbReference>
<dbReference type="GO" id="GO:0031267">
    <property type="term" value="F:small GTPase binding"/>
    <property type="evidence" value="ECO:0007669"/>
    <property type="project" value="InterPro"/>
</dbReference>
<evidence type="ECO:0000256" key="5">
    <source>
        <dbReference type="ARBA" id="ARBA00022490"/>
    </source>
</evidence>
<dbReference type="SUPFAM" id="SSF48371">
    <property type="entry name" value="ARM repeat"/>
    <property type="match status" value="1"/>
</dbReference>
<keyword evidence="9" id="KW-0675">Receptor</keyword>
<comment type="caution">
    <text evidence="9">The sequence shown here is derived from an EMBL/GenBank/DDBJ whole genome shotgun (WGS) entry which is preliminary data.</text>
</comment>
<dbReference type="STRING" id="92696.A0A4R0R805"/>
<gene>
    <name evidence="9" type="primary">CSE1</name>
    <name evidence="9" type="ORF">EIP91_010848</name>
</gene>
<dbReference type="PANTHER" id="PTHR10997">
    <property type="entry name" value="IMPORTIN-7, 8, 11"/>
    <property type="match status" value="1"/>
</dbReference>
<name>A0A4R0R805_9APHY</name>
<feature type="domain" description="Importin N-terminal" evidence="8">
    <location>
        <begin position="20"/>
        <end position="91"/>
    </location>
</feature>
<dbReference type="Pfam" id="PF03810">
    <property type="entry name" value="IBN_N"/>
    <property type="match status" value="1"/>
</dbReference>
<keyword evidence="5" id="KW-0963">Cytoplasm</keyword>
<dbReference type="AlphaFoldDB" id="A0A4R0R805"/>
<keyword evidence="6" id="KW-0653">Protein transport</keyword>
<dbReference type="PANTHER" id="PTHR10997:SF8">
    <property type="entry name" value="EXPORTIN-2"/>
    <property type="match status" value="1"/>
</dbReference>
<dbReference type="Pfam" id="PF08506">
    <property type="entry name" value="Cse1"/>
    <property type="match status" value="1"/>
</dbReference>
<comment type="subcellular location">
    <subcellularLocation>
        <location evidence="2">Cytoplasm</location>
    </subcellularLocation>
    <subcellularLocation>
        <location evidence="1">Nucleus</location>
    </subcellularLocation>
</comment>
<dbReference type="InterPro" id="IPR005043">
    <property type="entry name" value="XPO2_C"/>
</dbReference>
<dbReference type="GO" id="GO:0006606">
    <property type="term" value="P:protein import into nucleus"/>
    <property type="evidence" value="ECO:0007669"/>
    <property type="project" value="TreeGrafter"/>
</dbReference>
<proteinExistence type="inferred from homology"/>
<organism evidence="9 10">
    <name type="scientific">Steccherinum ochraceum</name>
    <dbReference type="NCBI Taxonomy" id="92696"/>
    <lineage>
        <taxon>Eukaryota</taxon>
        <taxon>Fungi</taxon>
        <taxon>Dikarya</taxon>
        <taxon>Basidiomycota</taxon>
        <taxon>Agaricomycotina</taxon>
        <taxon>Agaricomycetes</taxon>
        <taxon>Polyporales</taxon>
        <taxon>Steccherinaceae</taxon>
        <taxon>Steccherinum</taxon>
    </lineage>
</organism>
<dbReference type="InterPro" id="IPR013713">
    <property type="entry name" value="XPO2_central"/>
</dbReference>
<keyword evidence="4" id="KW-0813">Transport</keyword>
<reference evidence="9 10" key="1">
    <citation type="submission" date="2018-11" db="EMBL/GenBank/DDBJ databases">
        <title>Genome assembly of Steccherinum ochraceum LE-BIN_3174, the white-rot fungus of the Steccherinaceae family (The Residual Polyporoid clade, Polyporales, Basidiomycota).</title>
        <authorList>
            <person name="Fedorova T.V."/>
            <person name="Glazunova O.A."/>
            <person name="Landesman E.O."/>
            <person name="Moiseenko K.V."/>
            <person name="Psurtseva N.V."/>
            <person name="Savinova O.S."/>
            <person name="Shakhova N.V."/>
            <person name="Tyazhelova T.V."/>
            <person name="Vasina D.V."/>
        </authorList>
    </citation>
    <scope>NUCLEOTIDE SEQUENCE [LARGE SCALE GENOMIC DNA]</scope>
    <source>
        <strain evidence="9 10">LE-BIN_3174</strain>
    </source>
</reference>
<dbReference type="Proteomes" id="UP000292702">
    <property type="component" value="Unassembled WGS sequence"/>
</dbReference>
<comment type="similarity">
    <text evidence="3">Belongs to the XPO2/CSE1 family.</text>
</comment>
<dbReference type="InterPro" id="IPR001494">
    <property type="entry name" value="Importin-beta_N"/>
</dbReference>
<dbReference type="Pfam" id="PF03378">
    <property type="entry name" value="CAS_CSE1"/>
    <property type="match status" value="1"/>
</dbReference>
<keyword evidence="10" id="KW-1185">Reference proteome</keyword>
<dbReference type="GO" id="GO:0005635">
    <property type="term" value="C:nuclear envelope"/>
    <property type="evidence" value="ECO:0007669"/>
    <property type="project" value="TreeGrafter"/>
</dbReference>
<dbReference type="InterPro" id="IPR011989">
    <property type="entry name" value="ARM-like"/>
</dbReference>
<evidence type="ECO:0000256" key="6">
    <source>
        <dbReference type="ARBA" id="ARBA00022927"/>
    </source>
</evidence>
<dbReference type="InterPro" id="IPR016024">
    <property type="entry name" value="ARM-type_fold"/>
</dbReference>
<evidence type="ECO:0000256" key="1">
    <source>
        <dbReference type="ARBA" id="ARBA00004123"/>
    </source>
</evidence>
<accession>A0A4R0R805</accession>
<evidence type="ECO:0000256" key="7">
    <source>
        <dbReference type="ARBA" id="ARBA00023242"/>
    </source>
</evidence>
<evidence type="ECO:0000256" key="2">
    <source>
        <dbReference type="ARBA" id="ARBA00004496"/>
    </source>
</evidence>
<dbReference type="SMART" id="SM00913">
    <property type="entry name" value="IBN_N"/>
    <property type="match status" value="1"/>
</dbReference>
<dbReference type="GO" id="GO:0005049">
    <property type="term" value="F:nuclear export signal receptor activity"/>
    <property type="evidence" value="ECO:0007669"/>
    <property type="project" value="TreeGrafter"/>
</dbReference>
<evidence type="ECO:0000313" key="9">
    <source>
        <dbReference type="EMBL" id="TCD60039.1"/>
    </source>
</evidence>